<comment type="caution">
    <text evidence="2">The sequence shown here is derived from an EMBL/GenBank/DDBJ whole genome shotgun (WGS) entry which is preliminary data.</text>
</comment>
<dbReference type="EMBL" id="LAZR01029775">
    <property type="protein sequence ID" value="KKL58568.1"/>
    <property type="molecule type" value="Genomic_DNA"/>
</dbReference>
<reference evidence="2" key="1">
    <citation type="journal article" date="2015" name="Nature">
        <title>Complex archaea that bridge the gap between prokaryotes and eukaryotes.</title>
        <authorList>
            <person name="Spang A."/>
            <person name="Saw J.H."/>
            <person name="Jorgensen S.L."/>
            <person name="Zaremba-Niedzwiedzka K."/>
            <person name="Martijn J."/>
            <person name="Lind A.E."/>
            <person name="van Eijk R."/>
            <person name="Schleper C."/>
            <person name="Guy L."/>
            <person name="Ettema T.J."/>
        </authorList>
    </citation>
    <scope>NUCLEOTIDE SEQUENCE</scope>
</reference>
<evidence type="ECO:0000259" key="1">
    <source>
        <dbReference type="Pfam" id="PF17128"/>
    </source>
</evidence>
<dbReference type="PROSITE" id="PS50005">
    <property type="entry name" value="TPR"/>
    <property type="match status" value="1"/>
</dbReference>
<dbReference type="InterPro" id="IPR011990">
    <property type="entry name" value="TPR-like_helical_dom_sf"/>
</dbReference>
<sequence>RTYVEQHVRIYNRTPHDSRYMYWNNCGFILNDNRQFIFPESAGAMHGAEVKTFSYPTWRHRDLSFFKQVPTMLGLYMLDSDEPYFGYYDHDAQFGFVHYSDLADLPGKKYWTWGNVPDRMEVSRKTVHSRNEVFGEMQSGRIMIQEHQDRMPPETECEWYERWYPVRETGTFNGAGPGAVMRVELLDVSGGRSRLRIVANGNAFFPDAAVLVTSDGAPSVKHKMPLNPLEAVKKTVTLRGKAGPDAHTTVSLLDANGERLGVARLRRPSSRDSWREVIEVKDDVQPVGAEDIFMLAETKARDWGNYDLVSLYEKALRQDSGFSPARRELGKLAIWGGLYDKAVEHFKVALERDSDSLESRYFLGVALM</sequence>
<dbReference type="AlphaFoldDB" id="A0A0F9DA61"/>
<dbReference type="Gene3D" id="1.25.40.10">
    <property type="entry name" value="Tetratricopeptide repeat domain"/>
    <property type="match status" value="1"/>
</dbReference>
<dbReference type="SUPFAM" id="SSF48452">
    <property type="entry name" value="TPR-like"/>
    <property type="match status" value="1"/>
</dbReference>
<name>A0A0F9DA61_9ZZZZ</name>
<evidence type="ECO:0000313" key="2">
    <source>
        <dbReference type="EMBL" id="KKL58568.1"/>
    </source>
</evidence>
<dbReference type="InterPro" id="IPR033396">
    <property type="entry name" value="DUF5107"/>
</dbReference>
<dbReference type="Pfam" id="PF17128">
    <property type="entry name" value="DUF5107"/>
    <property type="match status" value="1"/>
</dbReference>
<feature type="domain" description="DUF5107" evidence="1">
    <location>
        <begin position="2"/>
        <end position="150"/>
    </location>
</feature>
<proteinExistence type="predicted"/>
<feature type="non-terminal residue" evidence="2">
    <location>
        <position position="1"/>
    </location>
</feature>
<accession>A0A0F9DA61</accession>
<dbReference type="InterPro" id="IPR019734">
    <property type="entry name" value="TPR_rpt"/>
</dbReference>
<gene>
    <name evidence="2" type="ORF">LCGC14_2224070</name>
</gene>
<organism evidence="2">
    <name type="scientific">marine sediment metagenome</name>
    <dbReference type="NCBI Taxonomy" id="412755"/>
    <lineage>
        <taxon>unclassified sequences</taxon>
        <taxon>metagenomes</taxon>
        <taxon>ecological metagenomes</taxon>
    </lineage>
</organism>
<protein>
    <recommendedName>
        <fullName evidence="1">DUF5107 domain-containing protein</fullName>
    </recommendedName>
</protein>